<dbReference type="PROSITE" id="PS50142">
    <property type="entry name" value="RNASE_3_2"/>
    <property type="match status" value="2"/>
</dbReference>
<dbReference type="SUPFAM" id="SSF52540">
    <property type="entry name" value="P-loop containing nucleoside triphosphate hydrolases"/>
    <property type="match status" value="1"/>
</dbReference>
<feature type="region of interest" description="Disordered" evidence="7">
    <location>
        <begin position="74"/>
        <end position="97"/>
    </location>
</feature>
<organism evidence="12 13">
    <name type="scientific">Pseudo-nitzschia multistriata</name>
    <dbReference type="NCBI Taxonomy" id="183589"/>
    <lineage>
        <taxon>Eukaryota</taxon>
        <taxon>Sar</taxon>
        <taxon>Stramenopiles</taxon>
        <taxon>Ochrophyta</taxon>
        <taxon>Bacillariophyta</taxon>
        <taxon>Bacillariophyceae</taxon>
        <taxon>Bacillariophycidae</taxon>
        <taxon>Bacillariales</taxon>
        <taxon>Bacillariaceae</taxon>
        <taxon>Pseudo-nitzschia</taxon>
    </lineage>
</organism>
<evidence type="ECO:0000259" key="11">
    <source>
        <dbReference type="PROSITE" id="PS51327"/>
    </source>
</evidence>
<feature type="domain" description="RNase III" evidence="8">
    <location>
        <begin position="1724"/>
        <end position="1854"/>
    </location>
</feature>
<keyword evidence="5" id="KW-0067">ATP-binding</keyword>
<dbReference type="GO" id="GO:0003723">
    <property type="term" value="F:RNA binding"/>
    <property type="evidence" value="ECO:0007669"/>
    <property type="project" value="UniProtKB-UniRule"/>
</dbReference>
<feature type="compositionally biased region" description="Basic residues" evidence="7">
    <location>
        <begin position="152"/>
        <end position="162"/>
    </location>
</feature>
<dbReference type="SMART" id="SM00487">
    <property type="entry name" value="DEXDc"/>
    <property type="match status" value="1"/>
</dbReference>
<reference evidence="12 13" key="1">
    <citation type="submission" date="2019-01" db="EMBL/GenBank/DDBJ databases">
        <authorList>
            <person name="Ferrante I. M."/>
        </authorList>
    </citation>
    <scope>NUCLEOTIDE SEQUENCE [LARGE SCALE GENOMIC DNA]</scope>
    <source>
        <strain evidence="12 13">B856</strain>
    </source>
</reference>
<keyword evidence="4" id="KW-0347">Helicase</keyword>
<evidence type="ECO:0000256" key="7">
    <source>
        <dbReference type="SAM" id="MobiDB-lite"/>
    </source>
</evidence>
<evidence type="ECO:0000256" key="4">
    <source>
        <dbReference type="ARBA" id="ARBA00022806"/>
    </source>
</evidence>
<evidence type="ECO:0000259" key="10">
    <source>
        <dbReference type="PROSITE" id="PS51194"/>
    </source>
</evidence>
<evidence type="ECO:0000256" key="2">
    <source>
        <dbReference type="ARBA" id="ARBA00022741"/>
    </source>
</evidence>
<dbReference type="GO" id="GO:0004525">
    <property type="term" value="F:ribonuclease III activity"/>
    <property type="evidence" value="ECO:0007669"/>
    <property type="project" value="InterPro"/>
</dbReference>
<comment type="similarity">
    <text evidence="6">Belongs to the helicase family. Dicer subfamily.</text>
</comment>
<dbReference type="InterPro" id="IPR000999">
    <property type="entry name" value="RNase_III_dom"/>
</dbReference>
<sequence>MGDKDSNGTEVAIPVALNANADGDEDEDESVSRSGSTSIEDDGIFDDAEQDDSDDGNSINHTTATIIQFGADNEIRNGSCDRNGKDTAREQRKRRRRGAQRKWFYDRLCEFRRALKRRRRREQEIERQRDPQQFDDTEFISATGSFPSGTHGSHRLLHSHQSSRRDRPNERDENEQRQKQQQRQRQIVMTNKDEAVRSRPTENESETMNDVATNLDNLYGQFSDATNKALDTRKQKDRSTSTREDENQTKTGIQDDSNDLSSSFFKFDEQKLFQVPIFAPGIKESAFQKIYAAMEEPMKLLEDRGYDAYKEFIEDCDNSVEKNDSGGKRRTYRGRIFRNRKSARTNHVQIAKQKEESIRKSMEDALVNGDPREYQRLIFEVAKKRNTIVYLGTGAGKTLIALLLIREYWSGSLSSSSSRGKDETNQNAIQGEESPSKETNDSIENGTATVAHENKSESPKNGEVTHSKKEKQQTLFLVPSVALAIQQSLTLRANLPQLCIETACYATASSKRARASLERCEVIVATHGAIQDLFMHYGDSFSMDRLNLLVIDECHYAASGNHAYRHLMEKFYRPIQADRRPRVLGLTASPLLNVKENHSDGQLTAMLDSLESVLDSKMLSAAGLIAPHRKKQKEGSETTSLTPILHSTNNILHRVIDERSMDYYGTNQNRTIPSTDNLDLLPSRHREFKQLEHLYRDLGPLVVSIYSSVLKRELSRNIFENESTRRFDLAVGHLQRIEDFCNREIKVLPNMGRNDKLLALEELVETLIEEKGTKTIGLVFVERRATAIALQCYFVWRNEQIHDWSTQRGAKTWVFAKEARRNRCKSDDYFEMNSCRKRADQVVKDDDCDDNQFDDSSDDPFHQFQKRKEARKKTKIVDMDCKGELEDSATDHFNATNQFMDADSCSSDAWKDSPKQSLKNDFFETHGRVALKPVALVRNPIHIFNSLSIHQKKLKEAELADLNKIWVHRESNVRDVLSRLRSGHVNIMFATSVVEEGVDVQSCSLVVAFDGISSIKGYIQMKGRARKQDAKFYVFGDPYKKIRSTLELRVAQRMECRIEKVIEKRMGLYAPTMQALSSHHKNSDCAALLHKEFAAIQAGVYKVEDATVDLQSAKSLVYRYFLSVPLDPFVRYKKESLLQYMPFFESDSLVLPVHLPSEIRTVTLPSKYSNSTWREKQKLLCLMACVRLHHHGLLNERLLPLTRKDMQQRVLRIATQDLQQKDTVPLDLDGVYNNEKRQLVIYPVNEESSLLSNYRRKLNGKGHSLGLITMEPIREMLPFRTYHKEFGKVSISFGEPILEYCSSSEFEILQETFALLMNSRWSRKSRNVSYETRSQDEYEATILPYLVGIISSNGNLDWDFMTTLLDESKRSIENRTLAARSFSSTTLMSQPRIWSPTYSNGITYVVFGPTGKLCGAPVPYKMDGVKTYCDYFQKKYSIDFEKNSPLFRGHRLWSLPSGYIKKHEAHGGVSDSENVDYDMIDIPQQAFVEEPLANAHIVSLCLFLPQVLFNFEQEQKTEAFIKHCEVCIPTLGACFKQLEFSMVKLVMTSKSCNASENYDIYEWVGDAVLKLLQTDSILSSPKLKHFVKFLHEGDLSMLRSGMGTNNRLKQICTHLRLDEFIMMTPLSRGVWVPSPLQIYQTTNKRIAEPLGGRMKLLADVVEAILGIVYIEFGYHRSIKVGNELHVTLPWDENDRSVACGEIGDVDNNLLVDVIKKCTGHAKVFDRPKVVSEAFTHPSAIDASVPSYQRLEWIGDAVLCLCTREWLFRNFGDRLEVGDLVMLEGAIVSNETLGFISMKCGLQQYLNHRDLSLPKRIESYCWKLKDGCGFWGGDPPKPIADTVEAVLGAIHVSSDFKSGQTATLKLMSPIFSVIKKASDDGIERFGEVLRAIKHPKKSLQEISGQIFQVIVCSEHEFASFFEYEDEIVPTSTAAPLVPQILHKNEWRNPARGNGEHEGCYVSFISMLGYPLVAVADESITDARNRASSLMREAIQCNPTLQNRIKKYRSIVERNLTLAGKRQNEMTVARANGFHNE</sequence>
<dbReference type="OrthoDB" id="67027at2759"/>
<feature type="region of interest" description="Disordered" evidence="7">
    <location>
        <begin position="118"/>
        <end position="208"/>
    </location>
</feature>
<feature type="domain" description="Dicer dsRNA-binding fold" evidence="11">
    <location>
        <begin position="1113"/>
        <end position="1208"/>
    </location>
</feature>
<feature type="domain" description="Helicase C-terminal" evidence="10">
    <location>
        <begin position="917"/>
        <end position="1069"/>
    </location>
</feature>
<dbReference type="Pfam" id="PF00270">
    <property type="entry name" value="DEAD"/>
    <property type="match status" value="1"/>
</dbReference>
<dbReference type="PROSITE" id="PS51194">
    <property type="entry name" value="HELICASE_CTER"/>
    <property type="match status" value="1"/>
</dbReference>
<gene>
    <name evidence="12" type="ORF">PSNMU_V1.4_AUG-EV-PASAV3_0069080</name>
</gene>
<dbReference type="PROSITE" id="PS51192">
    <property type="entry name" value="HELICASE_ATP_BIND_1"/>
    <property type="match status" value="1"/>
</dbReference>
<dbReference type="SMART" id="SM00535">
    <property type="entry name" value="RIBOc"/>
    <property type="match status" value="2"/>
</dbReference>
<feature type="domain" description="Helicase ATP-binding" evidence="9">
    <location>
        <begin position="378"/>
        <end position="608"/>
    </location>
</feature>
<dbReference type="InterPro" id="IPR005034">
    <property type="entry name" value="Dicer_dimerisation"/>
</dbReference>
<accession>A0A448ZDB2</accession>
<dbReference type="InterPro" id="IPR014001">
    <property type="entry name" value="Helicase_ATP-bd"/>
</dbReference>
<dbReference type="EMBL" id="CAACVS010000253">
    <property type="protein sequence ID" value="VEU40037.1"/>
    <property type="molecule type" value="Genomic_DNA"/>
</dbReference>
<evidence type="ECO:0000256" key="1">
    <source>
        <dbReference type="ARBA" id="ARBA00022737"/>
    </source>
</evidence>
<feature type="compositionally biased region" description="Basic and acidic residues" evidence="7">
    <location>
        <begin position="163"/>
        <end position="178"/>
    </location>
</feature>
<feature type="compositionally biased region" description="Basic and acidic residues" evidence="7">
    <location>
        <begin position="121"/>
        <end position="132"/>
    </location>
</feature>
<evidence type="ECO:0000313" key="12">
    <source>
        <dbReference type="EMBL" id="VEU40037.1"/>
    </source>
</evidence>
<evidence type="ECO:0000256" key="6">
    <source>
        <dbReference type="PROSITE-ProRule" id="PRU00657"/>
    </source>
</evidence>
<dbReference type="GO" id="GO:0004386">
    <property type="term" value="F:helicase activity"/>
    <property type="evidence" value="ECO:0007669"/>
    <property type="project" value="UniProtKB-KW"/>
</dbReference>
<evidence type="ECO:0000256" key="5">
    <source>
        <dbReference type="ARBA" id="ARBA00022840"/>
    </source>
</evidence>
<dbReference type="GO" id="GO:0005524">
    <property type="term" value="F:ATP binding"/>
    <property type="evidence" value="ECO:0007669"/>
    <property type="project" value="UniProtKB-KW"/>
</dbReference>
<feature type="region of interest" description="Disordered" evidence="7">
    <location>
        <begin position="412"/>
        <end position="468"/>
    </location>
</feature>
<dbReference type="SMART" id="SM00490">
    <property type="entry name" value="HELICc"/>
    <property type="match status" value="1"/>
</dbReference>
<dbReference type="InterPro" id="IPR038248">
    <property type="entry name" value="Dicer_dimer_sf"/>
</dbReference>
<protein>
    <recommendedName>
        <fullName evidence="14">Dicer-like protein 1</fullName>
    </recommendedName>
</protein>
<dbReference type="Proteomes" id="UP000291116">
    <property type="component" value="Unassembled WGS sequence"/>
</dbReference>
<dbReference type="GO" id="GO:0006396">
    <property type="term" value="P:RNA processing"/>
    <property type="evidence" value="ECO:0007669"/>
    <property type="project" value="InterPro"/>
</dbReference>
<feature type="domain" description="RNase III" evidence="8">
    <location>
        <begin position="1531"/>
        <end position="1673"/>
    </location>
</feature>
<dbReference type="InterPro" id="IPR001650">
    <property type="entry name" value="Helicase_C-like"/>
</dbReference>
<evidence type="ECO:0008006" key="14">
    <source>
        <dbReference type="Google" id="ProtNLM"/>
    </source>
</evidence>
<dbReference type="CDD" id="cd00593">
    <property type="entry name" value="RIBOc"/>
    <property type="match status" value="2"/>
</dbReference>
<dbReference type="PANTHER" id="PTHR14950">
    <property type="entry name" value="DICER-RELATED"/>
    <property type="match status" value="1"/>
</dbReference>
<dbReference type="Gene3D" id="3.40.50.300">
    <property type="entry name" value="P-loop containing nucleotide triphosphate hydrolases"/>
    <property type="match status" value="3"/>
</dbReference>
<feature type="compositionally biased region" description="Basic and acidic residues" evidence="7">
    <location>
        <begin position="191"/>
        <end position="202"/>
    </location>
</feature>
<dbReference type="GO" id="GO:0031047">
    <property type="term" value="P:regulatory ncRNA-mediated gene silencing"/>
    <property type="evidence" value="ECO:0007669"/>
    <property type="project" value="UniProtKB-ARBA"/>
</dbReference>
<keyword evidence="2" id="KW-0547">Nucleotide-binding</keyword>
<dbReference type="PROSITE" id="PS51327">
    <property type="entry name" value="DICER_DSRBF"/>
    <property type="match status" value="1"/>
</dbReference>
<dbReference type="InterPro" id="IPR011545">
    <property type="entry name" value="DEAD/DEAH_box_helicase_dom"/>
</dbReference>
<feature type="region of interest" description="Disordered" evidence="7">
    <location>
        <begin position="1"/>
        <end position="60"/>
    </location>
</feature>
<feature type="compositionally biased region" description="Basic and acidic residues" evidence="7">
    <location>
        <begin position="230"/>
        <end position="248"/>
    </location>
</feature>
<feature type="compositionally biased region" description="Basic and acidic residues" evidence="7">
    <location>
        <begin position="452"/>
        <end position="468"/>
    </location>
</feature>
<dbReference type="Pfam" id="PF03368">
    <property type="entry name" value="Dicer_dimer"/>
    <property type="match status" value="1"/>
</dbReference>
<dbReference type="Pfam" id="PF00271">
    <property type="entry name" value="Helicase_C"/>
    <property type="match status" value="1"/>
</dbReference>
<keyword evidence="1" id="KW-0677">Repeat</keyword>
<dbReference type="Gene3D" id="3.30.160.380">
    <property type="entry name" value="Dicer dimerisation domain"/>
    <property type="match status" value="1"/>
</dbReference>
<feature type="compositionally biased region" description="Polar residues" evidence="7">
    <location>
        <begin position="140"/>
        <end position="150"/>
    </location>
</feature>
<evidence type="ECO:0000313" key="13">
    <source>
        <dbReference type="Proteomes" id="UP000291116"/>
    </source>
</evidence>
<name>A0A448ZDB2_9STRA</name>
<evidence type="ECO:0000259" key="8">
    <source>
        <dbReference type="PROSITE" id="PS50142"/>
    </source>
</evidence>
<dbReference type="PANTHER" id="PTHR14950:SF37">
    <property type="entry name" value="ENDORIBONUCLEASE DICER"/>
    <property type="match status" value="1"/>
</dbReference>
<keyword evidence="3" id="KW-0378">Hydrolase</keyword>
<dbReference type="InterPro" id="IPR036389">
    <property type="entry name" value="RNase_III_sf"/>
</dbReference>
<dbReference type="SUPFAM" id="SSF69065">
    <property type="entry name" value="RNase III domain-like"/>
    <property type="match status" value="2"/>
</dbReference>
<evidence type="ECO:0000256" key="3">
    <source>
        <dbReference type="ARBA" id="ARBA00022801"/>
    </source>
</evidence>
<feature type="compositionally biased region" description="Acidic residues" evidence="7">
    <location>
        <begin position="39"/>
        <end position="55"/>
    </location>
</feature>
<keyword evidence="13" id="KW-1185">Reference proteome</keyword>
<feature type="region of interest" description="Disordered" evidence="7">
    <location>
        <begin position="223"/>
        <end position="260"/>
    </location>
</feature>
<feature type="unsure residue" description="E or Q" evidence="12">
    <location>
        <position position="611"/>
    </location>
</feature>
<dbReference type="Pfam" id="PF00636">
    <property type="entry name" value="Ribonuclease_3"/>
    <property type="match status" value="2"/>
</dbReference>
<dbReference type="InterPro" id="IPR027417">
    <property type="entry name" value="P-loop_NTPase"/>
</dbReference>
<keyword evidence="6" id="KW-0694">RNA-binding</keyword>
<feature type="compositionally biased region" description="Polar residues" evidence="7">
    <location>
        <begin position="249"/>
        <end position="260"/>
    </location>
</feature>
<dbReference type="Gene3D" id="1.10.1520.10">
    <property type="entry name" value="Ribonuclease III domain"/>
    <property type="match status" value="2"/>
</dbReference>
<proteinExistence type="inferred from homology"/>
<evidence type="ECO:0000259" key="9">
    <source>
        <dbReference type="PROSITE" id="PS51192"/>
    </source>
</evidence>